<name>A0AAW1TXF3_9CUCU</name>
<gene>
    <name evidence="1" type="ORF">WA026_012565</name>
</gene>
<dbReference type="AlphaFoldDB" id="A0AAW1TXF3"/>
<sequence length="120" mass="14548">MSDENKIKIIKPIIIPGLLYGGEIWEMDNARIERLQDTLNRRVRRAVEAPRYLPNQNLHEELKIKKLTDMIKERRKKMLENMEANTNNRIRRTTEIIYIVYNRCRGHKQSYKKNAKNIRW</sequence>
<dbReference type="EMBL" id="JARQZJ010000036">
    <property type="protein sequence ID" value="KAK9876266.1"/>
    <property type="molecule type" value="Genomic_DNA"/>
</dbReference>
<protein>
    <submittedName>
        <fullName evidence="1">Uncharacterized protein</fullName>
    </submittedName>
</protein>
<proteinExistence type="predicted"/>
<evidence type="ECO:0000313" key="2">
    <source>
        <dbReference type="Proteomes" id="UP001431783"/>
    </source>
</evidence>
<comment type="caution">
    <text evidence="1">The sequence shown here is derived from an EMBL/GenBank/DDBJ whole genome shotgun (WGS) entry which is preliminary data.</text>
</comment>
<keyword evidence="2" id="KW-1185">Reference proteome</keyword>
<evidence type="ECO:0000313" key="1">
    <source>
        <dbReference type="EMBL" id="KAK9876266.1"/>
    </source>
</evidence>
<reference evidence="1 2" key="1">
    <citation type="submission" date="2023-03" db="EMBL/GenBank/DDBJ databases">
        <title>Genome insight into feeding habits of ladybird beetles.</title>
        <authorList>
            <person name="Li H.-S."/>
            <person name="Huang Y.-H."/>
            <person name="Pang H."/>
        </authorList>
    </citation>
    <scope>NUCLEOTIDE SEQUENCE [LARGE SCALE GENOMIC DNA]</scope>
    <source>
        <strain evidence="1">SYSU_2023b</strain>
        <tissue evidence="1">Whole body</tissue>
    </source>
</reference>
<organism evidence="1 2">
    <name type="scientific">Henosepilachna vigintioctopunctata</name>
    <dbReference type="NCBI Taxonomy" id="420089"/>
    <lineage>
        <taxon>Eukaryota</taxon>
        <taxon>Metazoa</taxon>
        <taxon>Ecdysozoa</taxon>
        <taxon>Arthropoda</taxon>
        <taxon>Hexapoda</taxon>
        <taxon>Insecta</taxon>
        <taxon>Pterygota</taxon>
        <taxon>Neoptera</taxon>
        <taxon>Endopterygota</taxon>
        <taxon>Coleoptera</taxon>
        <taxon>Polyphaga</taxon>
        <taxon>Cucujiformia</taxon>
        <taxon>Coccinelloidea</taxon>
        <taxon>Coccinellidae</taxon>
        <taxon>Epilachninae</taxon>
        <taxon>Epilachnini</taxon>
        <taxon>Henosepilachna</taxon>
    </lineage>
</organism>
<accession>A0AAW1TXF3</accession>
<dbReference type="Proteomes" id="UP001431783">
    <property type="component" value="Unassembled WGS sequence"/>
</dbReference>